<dbReference type="PANTHER" id="PTHR21666">
    <property type="entry name" value="PEPTIDASE-RELATED"/>
    <property type="match status" value="1"/>
</dbReference>
<dbReference type="CDD" id="cd12797">
    <property type="entry name" value="M23_peptidase"/>
    <property type="match status" value="1"/>
</dbReference>
<dbReference type="GO" id="GO:0004222">
    <property type="term" value="F:metalloendopeptidase activity"/>
    <property type="evidence" value="ECO:0007669"/>
    <property type="project" value="TreeGrafter"/>
</dbReference>
<keyword evidence="2" id="KW-0472">Membrane</keyword>
<feature type="region of interest" description="Disordered" evidence="1">
    <location>
        <begin position="59"/>
        <end position="107"/>
    </location>
</feature>
<gene>
    <name evidence="4" type="ORF">KL86CLO1_12779</name>
</gene>
<keyword evidence="2" id="KW-0812">Transmembrane</keyword>
<dbReference type="InterPro" id="IPR016047">
    <property type="entry name" value="M23ase_b-sheet_dom"/>
</dbReference>
<protein>
    <submittedName>
        <fullName evidence="4">Peptidase, M23 family</fullName>
    </submittedName>
</protein>
<dbReference type="Pfam" id="PF01551">
    <property type="entry name" value="Peptidase_M23"/>
    <property type="match status" value="1"/>
</dbReference>
<dbReference type="PANTHER" id="PTHR21666:SF270">
    <property type="entry name" value="MUREIN HYDROLASE ACTIVATOR ENVC"/>
    <property type="match status" value="1"/>
</dbReference>
<dbReference type="InterPro" id="IPR011055">
    <property type="entry name" value="Dup_hybrid_motif"/>
</dbReference>
<accession>A0A212KE41</accession>
<feature type="compositionally biased region" description="Low complexity" evidence="1">
    <location>
        <begin position="91"/>
        <end position="107"/>
    </location>
</feature>
<sequence>MKKPWTDRFGDFMAGKGFYIVLFLCVAAIGVSGYYLFSSLAGDGNTATVSGTAQVTVTPSVTPSASTSPSATPVKPSVNPIKPSPSPSPSANPSVAPSVSPNSSSNTKATSTAATVFTWPVKGAILDAYSPDKQRYDVTMGDWRTHAGIDIAADVGTQVKAAAKGTVLSVETDDLLGTVLTIDHGGDFVSVYANLSELPTVSAGDSVSVGDIIGAVGSTAKGESSQAAHLHLAFLKSGSPADPLQYLPDQQ</sequence>
<evidence type="ECO:0000256" key="1">
    <source>
        <dbReference type="SAM" id="MobiDB-lite"/>
    </source>
</evidence>
<proteinExistence type="predicted"/>
<dbReference type="SUPFAM" id="SSF51261">
    <property type="entry name" value="Duplicated hybrid motif"/>
    <property type="match status" value="1"/>
</dbReference>
<evidence type="ECO:0000256" key="2">
    <source>
        <dbReference type="SAM" id="Phobius"/>
    </source>
</evidence>
<feature type="transmembrane region" description="Helical" evidence="2">
    <location>
        <begin position="18"/>
        <end position="37"/>
    </location>
</feature>
<dbReference type="EMBL" id="FLUN01000001">
    <property type="protein sequence ID" value="SBW09949.1"/>
    <property type="molecule type" value="Genomic_DNA"/>
</dbReference>
<feature type="domain" description="M23ase beta-sheet core" evidence="3">
    <location>
        <begin position="145"/>
        <end position="243"/>
    </location>
</feature>
<dbReference type="InterPro" id="IPR050570">
    <property type="entry name" value="Cell_wall_metabolism_enzyme"/>
</dbReference>
<feature type="compositionally biased region" description="Low complexity" evidence="1">
    <location>
        <begin position="59"/>
        <end position="81"/>
    </location>
</feature>
<dbReference type="AlphaFoldDB" id="A0A212KE41"/>
<organism evidence="4">
    <name type="scientific">uncultured Eubacteriales bacterium</name>
    <dbReference type="NCBI Taxonomy" id="172733"/>
    <lineage>
        <taxon>Bacteria</taxon>
        <taxon>Bacillati</taxon>
        <taxon>Bacillota</taxon>
        <taxon>Clostridia</taxon>
        <taxon>Eubacteriales</taxon>
        <taxon>environmental samples</taxon>
    </lineage>
</organism>
<keyword evidence="2" id="KW-1133">Transmembrane helix</keyword>
<evidence type="ECO:0000313" key="4">
    <source>
        <dbReference type="EMBL" id="SBW09949.1"/>
    </source>
</evidence>
<name>A0A212KE41_9FIRM</name>
<reference evidence="4" key="1">
    <citation type="submission" date="2016-04" db="EMBL/GenBank/DDBJ databases">
        <authorList>
            <person name="Evans L.H."/>
            <person name="Alamgir A."/>
            <person name="Owens N."/>
            <person name="Weber N.D."/>
            <person name="Virtaneva K."/>
            <person name="Barbian K."/>
            <person name="Babar A."/>
            <person name="Rosenke K."/>
        </authorList>
    </citation>
    <scope>NUCLEOTIDE SEQUENCE</scope>
    <source>
        <strain evidence="4">86</strain>
    </source>
</reference>
<dbReference type="Gene3D" id="2.70.70.10">
    <property type="entry name" value="Glucose Permease (Domain IIA)"/>
    <property type="match status" value="1"/>
</dbReference>
<evidence type="ECO:0000259" key="3">
    <source>
        <dbReference type="Pfam" id="PF01551"/>
    </source>
</evidence>